<feature type="compositionally biased region" description="Acidic residues" evidence="2">
    <location>
        <begin position="21"/>
        <end position="31"/>
    </location>
</feature>
<dbReference type="Ensembl" id="ENSCPBT00000026141.1">
    <property type="protein sequence ID" value="ENSCPBP00000022198.1"/>
    <property type="gene ID" value="ENSCPBG00000015891.1"/>
</dbReference>
<evidence type="ECO:0000256" key="2">
    <source>
        <dbReference type="SAM" id="MobiDB-lite"/>
    </source>
</evidence>
<feature type="compositionally biased region" description="Low complexity" evidence="2">
    <location>
        <begin position="34"/>
        <end position="52"/>
    </location>
</feature>
<evidence type="ECO:0000259" key="3">
    <source>
        <dbReference type="PROSITE" id="PS50994"/>
    </source>
</evidence>
<dbReference type="GeneTree" id="ENSGT01050000244855"/>
<dbReference type="Gene3D" id="3.30.420.10">
    <property type="entry name" value="Ribonuclease H-like superfamily/Ribonuclease H"/>
    <property type="match status" value="1"/>
</dbReference>
<accession>A0A8C3HS24</accession>
<dbReference type="PROSITE" id="PS50994">
    <property type="entry name" value="INTEGRASE"/>
    <property type="match status" value="1"/>
</dbReference>
<proteinExistence type="predicted"/>
<dbReference type="Pfam" id="PF00665">
    <property type="entry name" value="rve"/>
    <property type="match status" value="1"/>
</dbReference>
<dbReference type="InterPro" id="IPR001584">
    <property type="entry name" value="Integrase_cat-core"/>
</dbReference>
<dbReference type="PANTHER" id="PTHR37984">
    <property type="entry name" value="PROTEIN CBG26694"/>
    <property type="match status" value="1"/>
</dbReference>
<feature type="domain" description="Integrase catalytic" evidence="3">
    <location>
        <begin position="191"/>
        <end position="349"/>
    </location>
</feature>
<dbReference type="FunFam" id="1.10.340.70:FF:000001">
    <property type="entry name" value="Retrovirus-related Pol polyprotein from transposon gypsy-like Protein"/>
    <property type="match status" value="1"/>
</dbReference>
<dbReference type="SUPFAM" id="SSF53098">
    <property type="entry name" value="Ribonuclease H-like"/>
    <property type="match status" value="1"/>
</dbReference>
<dbReference type="InterPro" id="IPR050951">
    <property type="entry name" value="Retrovirus_Pol_polyprotein"/>
</dbReference>
<protein>
    <recommendedName>
        <fullName evidence="1">Gypsy retrotransposon integrase-like protein 1</fullName>
    </recommendedName>
</protein>
<dbReference type="OMA" id="RNANHYT"/>
<dbReference type="GO" id="GO:0015074">
    <property type="term" value="P:DNA integration"/>
    <property type="evidence" value="ECO:0007669"/>
    <property type="project" value="InterPro"/>
</dbReference>
<dbReference type="InterPro" id="IPR036397">
    <property type="entry name" value="RNaseH_sf"/>
</dbReference>
<dbReference type="Proteomes" id="UP000694380">
    <property type="component" value="Unplaced"/>
</dbReference>
<evidence type="ECO:0000313" key="4">
    <source>
        <dbReference type="Ensembl" id="ENSCPBP00000022198.1"/>
    </source>
</evidence>
<dbReference type="PANTHER" id="PTHR37984:SF15">
    <property type="entry name" value="INTEGRASE CATALYTIC DOMAIN-CONTAINING PROTEIN"/>
    <property type="match status" value="1"/>
</dbReference>
<evidence type="ECO:0000256" key="1">
    <source>
        <dbReference type="ARBA" id="ARBA00039658"/>
    </source>
</evidence>
<organism evidence="4 5">
    <name type="scientific">Chrysemys picta bellii</name>
    <name type="common">Western painted turtle</name>
    <name type="synonym">Emys bellii</name>
    <dbReference type="NCBI Taxonomy" id="8478"/>
    <lineage>
        <taxon>Eukaryota</taxon>
        <taxon>Metazoa</taxon>
        <taxon>Chordata</taxon>
        <taxon>Craniata</taxon>
        <taxon>Vertebrata</taxon>
        <taxon>Euteleostomi</taxon>
        <taxon>Archelosauria</taxon>
        <taxon>Testudinata</taxon>
        <taxon>Testudines</taxon>
        <taxon>Cryptodira</taxon>
        <taxon>Durocryptodira</taxon>
        <taxon>Testudinoidea</taxon>
        <taxon>Emydidae</taxon>
        <taxon>Chrysemys</taxon>
    </lineage>
</organism>
<dbReference type="GO" id="GO:0003676">
    <property type="term" value="F:nucleic acid binding"/>
    <property type="evidence" value="ECO:0007669"/>
    <property type="project" value="InterPro"/>
</dbReference>
<feature type="region of interest" description="Disordered" evidence="2">
    <location>
        <begin position="1"/>
        <end position="61"/>
    </location>
</feature>
<sequence>KAILRRHAGDDPRAMPAFEGEAPESEGEERETPEPTSSAAEPENAPPGAATNFSPTTDFCRDQRADPTLQQVYEQLAMANGTVLDPSRAARWPHFELRQDRLYRVERDPHTGETRTQLLVPQRHRQSIIKLAHDVPAAGHLGHEKTLARILGRFFWPGVYQEVKNYCNSCLRCQLAAPARTPKAPLVPMPLIETPFERVAMDLVGPLPKSSAGFQYILVMLDYATRFPEAIPLRNITAHTIADELVKIFARVGLPREILTDQGTNFTSRLLRQVCELLGVKQLRTSVYHPQMDGLVERFNRTLKDMLRKFPPEDLRRWDQLLPPLLLAVREVPQSSTKFSPFELLYGRRPRGLLDLVRETWEQTPSPAQENLKAAQETQAQAYNRDAQTRDFLPGDRVLLLLPSSESKGNSSYLCSSSQPCHKYKQLYYFS</sequence>
<dbReference type="FunFam" id="3.30.420.10:FF:000032">
    <property type="entry name" value="Retrovirus-related Pol polyprotein from transposon 297-like Protein"/>
    <property type="match status" value="1"/>
</dbReference>
<reference evidence="4" key="1">
    <citation type="submission" date="2025-08" db="UniProtKB">
        <authorList>
            <consortium name="Ensembl"/>
        </authorList>
    </citation>
    <scope>IDENTIFICATION</scope>
</reference>
<dbReference type="Gene3D" id="1.10.340.70">
    <property type="match status" value="1"/>
</dbReference>
<dbReference type="AlphaFoldDB" id="A0A8C3HS24"/>
<dbReference type="InterPro" id="IPR012337">
    <property type="entry name" value="RNaseH-like_sf"/>
</dbReference>
<dbReference type="InterPro" id="IPR041588">
    <property type="entry name" value="Integrase_H2C2"/>
</dbReference>
<keyword evidence="5" id="KW-1185">Reference proteome</keyword>
<name>A0A8C3HS24_CHRPI</name>
<evidence type="ECO:0000313" key="5">
    <source>
        <dbReference type="Proteomes" id="UP000694380"/>
    </source>
</evidence>
<dbReference type="Pfam" id="PF17921">
    <property type="entry name" value="Integrase_H2C2"/>
    <property type="match status" value="1"/>
</dbReference>
<reference evidence="4" key="2">
    <citation type="submission" date="2025-09" db="UniProtKB">
        <authorList>
            <consortium name="Ensembl"/>
        </authorList>
    </citation>
    <scope>IDENTIFICATION</scope>
</reference>